<organism evidence="1 2">
    <name type="scientific">Sphagnurus paluster</name>
    <dbReference type="NCBI Taxonomy" id="117069"/>
    <lineage>
        <taxon>Eukaryota</taxon>
        <taxon>Fungi</taxon>
        <taxon>Dikarya</taxon>
        <taxon>Basidiomycota</taxon>
        <taxon>Agaricomycotina</taxon>
        <taxon>Agaricomycetes</taxon>
        <taxon>Agaricomycetidae</taxon>
        <taxon>Agaricales</taxon>
        <taxon>Tricholomatineae</taxon>
        <taxon>Lyophyllaceae</taxon>
        <taxon>Sphagnurus</taxon>
    </lineage>
</organism>
<reference evidence="1" key="2">
    <citation type="submission" date="2021-10" db="EMBL/GenBank/DDBJ databases">
        <title>Phylogenomics reveals ancestral predisposition of the termite-cultivated fungus Termitomyces towards a domesticated lifestyle.</title>
        <authorList>
            <person name="Auxier B."/>
            <person name="Grum-Grzhimaylo A."/>
            <person name="Cardenas M.E."/>
            <person name="Lodge J.D."/>
            <person name="Laessoe T."/>
            <person name="Pedersen O."/>
            <person name="Smith M.E."/>
            <person name="Kuyper T.W."/>
            <person name="Franco-Molano E.A."/>
            <person name="Baroni T.J."/>
            <person name="Aanen D.K."/>
        </authorList>
    </citation>
    <scope>NUCLEOTIDE SEQUENCE</scope>
    <source>
        <strain evidence="1">D49</strain>
    </source>
</reference>
<accession>A0A9P7FSA3</accession>
<evidence type="ECO:0000313" key="1">
    <source>
        <dbReference type="EMBL" id="KAG5634450.1"/>
    </source>
</evidence>
<name>A0A9P7FSA3_9AGAR</name>
<dbReference type="EMBL" id="JABCKI010006406">
    <property type="protein sequence ID" value="KAG5634450.1"/>
    <property type="molecule type" value="Genomic_DNA"/>
</dbReference>
<proteinExistence type="predicted"/>
<dbReference type="OrthoDB" id="2130433at2759"/>
<dbReference type="CDD" id="cd00882">
    <property type="entry name" value="Ras_like_GTPase"/>
    <property type="match status" value="1"/>
</dbReference>
<dbReference type="InterPro" id="IPR027417">
    <property type="entry name" value="P-loop_NTPase"/>
</dbReference>
<reference evidence="1" key="1">
    <citation type="submission" date="2021-02" db="EMBL/GenBank/DDBJ databases">
        <authorList>
            <person name="Nieuwenhuis M."/>
            <person name="Van De Peppel L.J.J."/>
        </authorList>
    </citation>
    <scope>NUCLEOTIDE SEQUENCE</scope>
    <source>
        <strain evidence="1">D49</strain>
    </source>
</reference>
<evidence type="ECO:0000313" key="2">
    <source>
        <dbReference type="Proteomes" id="UP000717328"/>
    </source>
</evidence>
<protein>
    <recommendedName>
        <fullName evidence="3">G domain-containing protein</fullName>
    </recommendedName>
</protein>
<comment type="caution">
    <text evidence="1">The sequence shown here is derived from an EMBL/GenBank/DDBJ whole genome shotgun (WGS) entry which is preliminary data.</text>
</comment>
<feature type="non-terminal residue" evidence="1">
    <location>
        <position position="221"/>
    </location>
</feature>
<sequence>FVNALFGREVAKVNHDLDIERTEPRYYTLPRDHKKNRTQRHIHIIDTPGLDSGDLESTEVLMNIRRWLMKHFNHRKYTNVDGTIYLYEITQGRERGSVQRSLDMFHNSVSSCIRIRGTKNTIIATTKWSQIPEQRGLERERLLEDDCWKDMLECPRTRMRRFEDSQASAMGLVEAIINMPDPQEVRSRGWKGGLVWDKNYIIRVFKTIRCNFRQISVLHNL</sequence>
<keyword evidence="2" id="KW-1185">Reference proteome</keyword>
<dbReference type="Proteomes" id="UP000717328">
    <property type="component" value="Unassembled WGS sequence"/>
</dbReference>
<dbReference type="AlphaFoldDB" id="A0A9P7FSA3"/>
<gene>
    <name evidence="1" type="ORF">H0H81_001914</name>
</gene>
<dbReference type="SUPFAM" id="SSF52540">
    <property type="entry name" value="P-loop containing nucleoside triphosphate hydrolases"/>
    <property type="match status" value="1"/>
</dbReference>
<evidence type="ECO:0008006" key="3">
    <source>
        <dbReference type="Google" id="ProtNLM"/>
    </source>
</evidence>
<dbReference type="Gene3D" id="3.40.50.300">
    <property type="entry name" value="P-loop containing nucleotide triphosphate hydrolases"/>
    <property type="match status" value="1"/>
</dbReference>